<keyword evidence="4" id="KW-0503">Monooxygenase</keyword>
<sequence>MMLKTIAVLGGGPGGLYAARLLKLSHPEAQVTLYEQGVPEKTFGFGVGLASRTQRNLRLADTASLDAIVAASHPHDMSMRVGDQHVQLAHGELLAIGRATLLGVLQRFAQDAGVQLRFDERRSVGDLDADLIVAADGINSTTRTELADDFKPDIAEGRGLYLWCGTEFALPSAVFTPVTTEHGSFVAHAYPYASDRSTFLIETDESTWRRAGFEDTTRDTPATQTDQASLDYLQDAFSDALHGHRLIGNRTRWMRFRTVHCGTWHTGNVVLLGDAAHTAHYSIGSGTKLAMEDAIVLDRAITAADTLDEALDAYEQDRRPAVDHLQSIALRSMLWWDSFPDRMTTMPVEQLMLAYMTRAGKVTVERFADSAPHVARRGVAAYAAVREDDVPPSGDLVDWILGRPLIRGSRRFDGRVVPHEIGAEPTVHRVDVGATAAWGDDADRVISELPPAEIYLLVGPADRESLLNRFDFAERLRHATGALVAVDLPADRRADAAAALVSERADLVTFTD</sequence>
<proteinExistence type="predicted"/>
<gene>
    <name evidence="4" type="ORF">H7J73_01755</name>
</gene>
<dbReference type="Gene3D" id="3.50.50.60">
    <property type="entry name" value="FAD/NAD(P)-binding domain"/>
    <property type="match status" value="1"/>
</dbReference>
<evidence type="ECO:0000259" key="3">
    <source>
        <dbReference type="Pfam" id="PF01494"/>
    </source>
</evidence>
<dbReference type="InterPro" id="IPR002938">
    <property type="entry name" value="FAD-bd"/>
</dbReference>
<dbReference type="Pfam" id="PF01494">
    <property type="entry name" value="FAD_binding_3"/>
    <property type="match status" value="1"/>
</dbReference>
<dbReference type="PANTHER" id="PTHR43476:SF4">
    <property type="entry name" value="BLR0106 PROTEIN"/>
    <property type="match status" value="1"/>
</dbReference>
<evidence type="ECO:0000313" key="4">
    <source>
        <dbReference type="EMBL" id="MCV7224769.1"/>
    </source>
</evidence>
<feature type="domain" description="FAD-binding" evidence="3">
    <location>
        <begin position="117"/>
        <end position="324"/>
    </location>
</feature>
<dbReference type="Gene3D" id="3.30.9.20">
    <property type="match status" value="1"/>
</dbReference>
<dbReference type="RefSeq" id="WP_264065519.1">
    <property type="nucleotide sequence ID" value="NZ_JACKTY010000010.1"/>
</dbReference>
<keyword evidence="1" id="KW-0560">Oxidoreductase</keyword>
<comment type="caution">
    <text evidence="4">The sequence shown here is derived from an EMBL/GenBank/DDBJ whole genome shotgun (WGS) entry which is preliminary data.</text>
</comment>
<evidence type="ECO:0000256" key="2">
    <source>
        <dbReference type="ARBA" id="ARBA00023027"/>
    </source>
</evidence>
<evidence type="ECO:0000256" key="1">
    <source>
        <dbReference type="ARBA" id="ARBA00023002"/>
    </source>
</evidence>
<keyword evidence="5" id="KW-1185">Reference proteome</keyword>
<evidence type="ECO:0000313" key="5">
    <source>
        <dbReference type="Proteomes" id="UP001526201"/>
    </source>
</evidence>
<dbReference type="InterPro" id="IPR050631">
    <property type="entry name" value="PheA/TfdB_FAD_monoxygenase"/>
</dbReference>
<name>A0ABT3C5M7_9MYCO</name>
<organism evidence="4 5">
    <name type="scientific">Mycolicibacterium komossense</name>
    <dbReference type="NCBI Taxonomy" id="1779"/>
    <lineage>
        <taxon>Bacteria</taxon>
        <taxon>Bacillati</taxon>
        <taxon>Actinomycetota</taxon>
        <taxon>Actinomycetes</taxon>
        <taxon>Mycobacteriales</taxon>
        <taxon>Mycobacteriaceae</taxon>
        <taxon>Mycolicibacterium</taxon>
    </lineage>
</organism>
<dbReference type="EMBL" id="JACKTY010000010">
    <property type="protein sequence ID" value="MCV7224769.1"/>
    <property type="molecule type" value="Genomic_DNA"/>
</dbReference>
<dbReference type="PRINTS" id="PR00420">
    <property type="entry name" value="RNGMNOXGNASE"/>
</dbReference>
<protein>
    <submittedName>
        <fullName evidence="4">FAD-dependent monooxygenase</fullName>
    </submittedName>
</protein>
<dbReference type="SUPFAM" id="SSF51905">
    <property type="entry name" value="FAD/NAD(P)-binding domain"/>
    <property type="match status" value="1"/>
</dbReference>
<dbReference type="InterPro" id="IPR036188">
    <property type="entry name" value="FAD/NAD-bd_sf"/>
</dbReference>
<dbReference type="Proteomes" id="UP001526201">
    <property type="component" value="Unassembled WGS sequence"/>
</dbReference>
<reference evidence="4 5" key="1">
    <citation type="journal article" date="2022" name="BMC Genomics">
        <title>Comparative genome analysis of mycobacteria focusing on tRNA and non-coding RNA.</title>
        <authorList>
            <person name="Behra P.R.K."/>
            <person name="Pettersson B.M.F."/>
            <person name="Ramesh M."/>
            <person name="Das S."/>
            <person name="Dasgupta S."/>
            <person name="Kirsebom L.A."/>
        </authorList>
    </citation>
    <scope>NUCLEOTIDE SEQUENCE [LARGE SCALE GENOMIC DNA]</scope>
    <source>
        <strain evidence="4 5">DSM 44078</strain>
    </source>
</reference>
<keyword evidence="2" id="KW-0520">NAD</keyword>
<accession>A0ABT3C5M7</accession>
<dbReference type="GO" id="GO:0004497">
    <property type="term" value="F:monooxygenase activity"/>
    <property type="evidence" value="ECO:0007669"/>
    <property type="project" value="UniProtKB-KW"/>
</dbReference>
<dbReference type="PANTHER" id="PTHR43476">
    <property type="entry name" value="3-(3-HYDROXY-PHENYL)PROPIONATE/3-HYDROXYCINNAMIC ACID HYDROXYLASE"/>
    <property type="match status" value="1"/>
</dbReference>